<dbReference type="Proteomes" id="UP000823388">
    <property type="component" value="Chromosome 4K"/>
</dbReference>
<feature type="compositionally biased region" description="Basic residues" evidence="1">
    <location>
        <begin position="238"/>
        <end position="247"/>
    </location>
</feature>
<name>A0A8T0TKL1_PANVG</name>
<feature type="compositionally biased region" description="Basic and acidic residues" evidence="1">
    <location>
        <begin position="431"/>
        <end position="446"/>
    </location>
</feature>
<feature type="compositionally biased region" description="Low complexity" evidence="1">
    <location>
        <begin position="149"/>
        <end position="158"/>
    </location>
</feature>
<evidence type="ECO:0000313" key="3">
    <source>
        <dbReference type="Proteomes" id="UP000823388"/>
    </source>
</evidence>
<evidence type="ECO:0000256" key="1">
    <source>
        <dbReference type="SAM" id="MobiDB-lite"/>
    </source>
</evidence>
<dbReference type="AlphaFoldDB" id="A0A8T0TKL1"/>
<feature type="compositionally biased region" description="Low complexity" evidence="1">
    <location>
        <begin position="61"/>
        <end position="71"/>
    </location>
</feature>
<gene>
    <name evidence="2" type="ORF">PVAP13_4KG023400</name>
</gene>
<feature type="compositionally biased region" description="Basic and acidic residues" evidence="1">
    <location>
        <begin position="248"/>
        <end position="282"/>
    </location>
</feature>
<organism evidence="2 3">
    <name type="scientific">Panicum virgatum</name>
    <name type="common">Blackwell switchgrass</name>
    <dbReference type="NCBI Taxonomy" id="38727"/>
    <lineage>
        <taxon>Eukaryota</taxon>
        <taxon>Viridiplantae</taxon>
        <taxon>Streptophyta</taxon>
        <taxon>Embryophyta</taxon>
        <taxon>Tracheophyta</taxon>
        <taxon>Spermatophyta</taxon>
        <taxon>Magnoliopsida</taxon>
        <taxon>Liliopsida</taxon>
        <taxon>Poales</taxon>
        <taxon>Poaceae</taxon>
        <taxon>PACMAD clade</taxon>
        <taxon>Panicoideae</taxon>
        <taxon>Panicodae</taxon>
        <taxon>Paniceae</taxon>
        <taxon>Panicinae</taxon>
        <taxon>Panicum</taxon>
        <taxon>Panicum sect. Hiantes</taxon>
    </lineage>
</organism>
<sequence length="446" mass="46751">MWRPRQPGAEEEPGGTWIGLVNAGGESRPPHAPAPLAGRRAQLDLADGGRGRGGGRDWAEGARAGGELAAWRGRRRVRSEGAREGAAVRAENGRPRGSRGGPPRHGGPPAVQHAGGGAARRAGCGAAPRLASHTLPGGRRRPLTALELGSSARSAARPQPGPRPRPSSRAQGGGRKCRGAGRSRRGGRRGLPPSSSPFERRRPPREEWPSSSATVRAGEGRARAPSSRAHRPLLAVPRARRPRRRGRCREEGRAGVAEASRRREREKLSQREKTLEADRRGVLEAGRPLASPRAPRRGQGGGPLAAPAARCDGGLPAPARRPHRAALELGSSARRAARPRPSSGAQGGGRKKCRAPPDLAVEGGGQGPAAELEPVRPPPSAEGGVAELERRRPRRRGPSLSAAVPRAAATARQSPSRELAGRAGEGGAGMRRKEGRVGEAEASRRR</sequence>
<feature type="compositionally biased region" description="Low complexity" evidence="1">
    <location>
        <begin position="330"/>
        <end position="344"/>
    </location>
</feature>
<accession>A0A8T0TKL1</accession>
<evidence type="ECO:0000313" key="2">
    <source>
        <dbReference type="EMBL" id="KAG2609286.1"/>
    </source>
</evidence>
<feature type="compositionally biased region" description="Low complexity" evidence="1">
    <location>
        <begin position="402"/>
        <end position="422"/>
    </location>
</feature>
<reference evidence="2" key="1">
    <citation type="submission" date="2020-05" db="EMBL/GenBank/DDBJ databases">
        <title>WGS assembly of Panicum virgatum.</title>
        <authorList>
            <person name="Lovell J.T."/>
            <person name="Jenkins J."/>
            <person name="Shu S."/>
            <person name="Juenger T.E."/>
            <person name="Schmutz J."/>
        </authorList>
    </citation>
    <scope>NUCLEOTIDE SEQUENCE</scope>
    <source>
        <strain evidence="2">AP13</strain>
    </source>
</reference>
<keyword evidence="3" id="KW-1185">Reference proteome</keyword>
<protein>
    <submittedName>
        <fullName evidence="2">Uncharacterized protein</fullName>
    </submittedName>
</protein>
<feature type="compositionally biased region" description="Low complexity" evidence="1">
    <location>
        <begin position="119"/>
        <end position="131"/>
    </location>
</feature>
<feature type="region of interest" description="Disordered" evidence="1">
    <location>
        <begin position="1"/>
        <end position="446"/>
    </location>
</feature>
<comment type="caution">
    <text evidence="2">The sequence shown here is derived from an EMBL/GenBank/DDBJ whole genome shotgun (WGS) entry which is preliminary data.</text>
</comment>
<feature type="compositionally biased region" description="Basic and acidic residues" evidence="1">
    <location>
        <begin position="198"/>
        <end position="208"/>
    </location>
</feature>
<proteinExistence type="predicted"/>
<feature type="compositionally biased region" description="Basic residues" evidence="1">
    <location>
        <begin position="175"/>
        <end position="188"/>
    </location>
</feature>
<feature type="compositionally biased region" description="Low complexity" evidence="1">
    <location>
        <begin position="223"/>
        <end position="237"/>
    </location>
</feature>
<dbReference type="EMBL" id="CM029043">
    <property type="protein sequence ID" value="KAG2609286.1"/>
    <property type="molecule type" value="Genomic_DNA"/>
</dbReference>
<feature type="compositionally biased region" description="Basic and acidic residues" evidence="1">
    <location>
        <begin position="47"/>
        <end position="60"/>
    </location>
</feature>